<organism evidence="2 3">
    <name type="scientific">Paramecium primaurelia</name>
    <dbReference type="NCBI Taxonomy" id="5886"/>
    <lineage>
        <taxon>Eukaryota</taxon>
        <taxon>Sar</taxon>
        <taxon>Alveolata</taxon>
        <taxon>Ciliophora</taxon>
        <taxon>Intramacronucleata</taxon>
        <taxon>Oligohymenophorea</taxon>
        <taxon>Peniculida</taxon>
        <taxon>Parameciidae</taxon>
        <taxon>Paramecium</taxon>
    </lineage>
</organism>
<evidence type="ECO:0000313" key="3">
    <source>
        <dbReference type="Proteomes" id="UP000688137"/>
    </source>
</evidence>
<keyword evidence="3" id="KW-1185">Reference proteome</keyword>
<evidence type="ECO:0000256" key="1">
    <source>
        <dbReference type="SAM" id="Coils"/>
    </source>
</evidence>
<comment type="caution">
    <text evidence="2">The sequence shown here is derived from an EMBL/GenBank/DDBJ whole genome shotgun (WGS) entry which is preliminary data.</text>
</comment>
<proteinExistence type="predicted"/>
<dbReference type="EMBL" id="CAJJDM010000093">
    <property type="protein sequence ID" value="CAD8092295.1"/>
    <property type="molecule type" value="Genomic_DNA"/>
</dbReference>
<keyword evidence="1" id="KW-0175">Coiled coil</keyword>
<name>A0A8S1NSJ8_PARPR</name>
<evidence type="ECO:0000313" key="2">
    <source>
        <dbReference type="EMBL" id="CAD8092295.1"/>
    </source>
</evidence>
<accession>A0A8S1NSJ8</accession>
<dbReference type="AlphaFoldDB" id="A0A8S1NSJ8"/>
<feature type="coiled-coil region" evidence="1">
    <location>
        <begin position="97"/>
        <end position="131"/>
    </location>
</feature>
<gene>
    <name evidence="2" type="ORF">PPRIM_AZ9-3.1.T0900093</name>
</gene>
<protein>
    <submittedName>
        <fullName evidence="2">Uncharacterized protein</fullName>
    </submittedName>
</protein>
<reference evidence="2" key="1">
    <citation type="submission" date="2021-01" db="EMBL/GenBank/DDBJ databases">
        <authorList>
            <consortium name="Genoscope - CEA"/>
            <person name="William W."/>
        </authorList>
    </citation>
    <scope>NUCLEOTIDE SEQUENCE</scope>
</reference>
<dbReference type="Proteomes" id="UP000688137">
    <property type="component" value="Unassembled WGS sequence"/>
</dbReference>
<sequence length="170" mass="20801">MAPEFFNSDSYNTKVDVWTLRLFTHKILFGEIYNMVEVNLKFNKKYQQNLIYQMITSIQVQDISSIKKFIMQNGLQRIKFTLMDSIFDLCKHDPIYLNIMEIEQQNLKLQIENQENRLNQNKMKIQIYKKNQNRYKKRRIRGTETIIREDQTRKESIYSRRNKQYQIRNS</sequence>